<evidence type="ECO:0000313" key="2">
    <source>
        <dbReference type="EMBL" id="CAK6444547.1"/>
    </source>
</evidence>
<gene>
    <name evidence="2" type="ORF">MPIPNATIZW_LOCUS12853</name>
</gene>
<protein>
    <submittedName>
        <fullName evidence="2">Uncharacterized protein</fullName>
    </submittedName>
</protein>
<accession>A0ABP0A7S6</accession>
<evidence type="ECO:0000313" key="3">
    <source>
        <dbReference type="Proteomes" id="UP001314169"/>
    </source>
</evidence>
<evidence type="ECO:0000256" key="1">
    <source>
        <dbReference type="SAM" id="MobiDB-lite"/>
    </source>
</evidence>
<organism evidence="2 3">
    <name type="scientific">Pipistrellus nathusii</name>
    <name type="common">Nathusius' pipistrelle</name>
    <dbReference type="NCBI Taxonomy" id="59473"/>
    <lineage>
        <taxon>Eukaryota</taxon>
        <taxon>Metazoa</taxon>
        <taxon>Chordata</taxon>
        <taxon>Craniata</taxon>
        <taxon>Vertebrata</taxon>
        <taxon>Euteleostomi</taxon>
        <taxon>Mammalia</taxon>
        <taxon>Eutheria</taxon>
        <taxon>Laurasiatheria</taxon>
        <taxon>Chiroptera</taxon>
        <taxon>Yangochiroptera</taxon>
        <taxon>Vespertilionidae</taxon>
        <taxon>Pipistrellus</taxon>
    </lineage>
</organism>
<proteinExistence type="predicted"/>
<feature type="compositionally biased region" description="Low complexity" evidence="1">
    <location>
        <begin position="36"/>
        <end position="47"/>
    </location>
</feature>
<dbReference type="Proteomes" id="UP001314169">
    <property type="component" value="Chromosome 4"/>
</dbReference>
<feature type="region of interest" description="Disordered" evidence="1">
    <location>
        <begin position="1"/>
        <end position="70"/>
    </location>
</feature>
<sequence>MRRTCGCGSPPTRSFPPVFTPPPSSPRYHLLRVSRHPSPQSHSRPLGLGVGPGSSGLPKDTLPHPVVQPMNTNISPKEFCWKTKRKLKIDSRKCKDINTEEILHPT</sequence>
<reference evidence="2" key="1">
    <citation type="submission" date="2023-12" db="EMBL/GenBank/DDBJ databases">
        <authorList>
            <person name="Brown T."/>
        </authorList>
    </citation>
    <scope>NUCLEOTIDE SEQUENCE</scope>
</reference>
<name>A0ABP0A7S6_PIPNA</name>
<dbReference type="EMBL" id="OY882861">
    <property type="protein sequence ID" value="CAK6444547.1"/>
    <property type="molecule type" value="Genomic_DNA"/>
</dbReference>
<keyword evidence="3" id="KW-1185">Reference proteome</keyword>